<feature type="region of interest" description="Disordered" evidence="1">
    <location>
        <begin position="66"/>
        <end position="122"/>
    </location>
</feature>
<keyword evidence="3" id="KW-1185">Reference proteome</keyword>
<dbReference type="InterPro" id="IPR041078">
    <property type="entry name" value="Plavaka"/>
</dbReference>
<name>A0AAD6Y370_9AGAR</name>
<dbReference type="AlphaFoldDB" id="A0AAD6Y370"/>
<feature type="compositionally biased region" description="Acidic residues" evidence="1">
    <location>
        <begin position="664"/>
        <end position="679"/>
    </location>
</feature>
<gene>
    <name evidence="2" type="ORF">GGX14DRAFT_378120</name>
</gene>
<sequence length="938" mass="107542">METHTCPYCDETYRTSQGLRSHIEQSKVCRERRYTAYAAESDDDLDSDTADRDIILGVEEPVAMDSYWSDDDDAPHLSADPPQSNDSPIGLPSNLPATESEPVSHMRKRQRATVEEVEDEDERYVQDFPAELEAGKVLDECKTYFQALRDKQKAAGNPPWHPFESEDEWELAQWLMTSGISQKKRDDYLKLKAVRERMKPSFTNNRAFLKFVDALPPGPQWHCNVFELVGDELDADQQAKKETVEMWYRDPLECVRELLGNPSFAGKQGYKPIRVYKQFEGGQYSNQEFSEMWTANWWWDIQELLPPHSTLAPIIISTDKTQLTRFSGDQQAWPPLRVAGVDGVEMDCADGFVRRMFPILAAYIADYPEQCLVACCRENSCPRCLVKPKQRGEAVQSTMRDPGETLRVIIDQSQNKFPAKFVDQNLRPINPFWADFPHCDIFSCMTPDLLHELHNGVFGDHIVKWSTKAITGEEAEVDRRFCAMTPHSSLCHFKKGISLTSQWTGNERKNMEKVFLGILAQATDPAVQRAVAAILDFIYYAHFEAHCDKSLARLDAAWAAFHKDKSIFLDLEIRKHFDINKLHKLKHYVDSIRSRGTADGFNTENTERLHIDFAKAGYKATNKVRYTRQMTVWLARQEATYRFGTYLQWAVPGYTADPNSASADELEDDDADDDGDFDDASGSAAYRVPKNPSFPRVPVTDIVSEFHGTDFLIKLDDFLESNSINPPIPPGENTTFPVYKRFSVPLPQISEVTSHVVYDTIQAVRGEPRKLTAKGVVPAKEGRFDTVLIHKDTPDGDHRPTDGISVARIRVIFRLPEEYGSYPHPLAYVDWYKPLKTPVPNVRMHELSLSFRNHRQNSSIIPITEILRSCHLVPVFGKSANPTWTSDRVLDQCRSFYLNPYLRHHDFYLFRYLVDLYDSRKAEEQRRVRIRQFGRAGM</sequence>
<comment type="caution">
    <text evidence="2">The sequence shown here is derived from an EMBL/GenBank/DDBJ whole genome shotgun (WGS) entry which is preliminary data.</text>
</comment>
<evidence type="ECO:0000313" key="2">
    <source>
        <dbReference type="EMBL" id="KAJ7194333.1"/>
    </source>
</evidence>
<evidence type="ECO:0008006" key="4">
    <source>
        <dbReference type="Google" id="ProtNLM"/>
    </source>
</evidence>
<protein>
    <recommendedName>
        <fullName evidence="4">C2H2-type domain-containing protein</fullName>
    </recommendedName>
</protein>
<dbReference type="EMBL" id="JARJCW010000099">
    <property type="protein sequence ID" value="KAJ7194333.1"/>
    <property type="molecule type" value="Genomic_DNA"/>
</dbReference>
<evidence type="ECO:0000256" key="1">
    <source>
        <dbReference type="SAM" id="MobiDB-lite"/>
    </source>
</evidence>
<accession>A0AAD6Y370</accession>
<dbReference type="Proteomes" id="UP001219525">
    <property type="component" value="Unassembled WGS sequence"/>
</dbReference>
<proteinExistence type="predicted"/>
<dbReference type="Pfam" id="PF18759">
    <property type="entry name" value="Plavaka"/>
    <property type="match status" value="2"/>
</dbReference>
<feature type="region of interest" description="Disordered" evidence="1">
    <location>
        <begin position="658"/>
        <end position="689"/>
    </location>
</feature>
<evidence type="ECO:0000313" key="3">
    <source>
        <dbReference type="Proteomes" id="UP001219525"/>
    </source>
</evidence>
<reference evidence="2" key="1">
    <citation type="submission" date="2023-03" db="EMBL/GenBank/DDBJ databases">
        <title>Massive genome expansion in bonnet fungi (Mycena s.s.) driven by repeated elements and novel gene families across ecological guilds.</title>
        <authorList>
            <consortium name="Lawrence Berkeley National Laboratory"/>
            <person name="Harder C.B."/>
            <person name="Miyauchi S."/>
            <person name="Viragh M."/>
            <person name="Kuo A."/>
            <person name="Thoen E."/>
            <person name="Andreopoulos B."/>
            <person name="Lu D."/>
            <person name="Skrede I."/>
            <person name="Drula E."/>
            <person name="Henrissat B."/>
            <person name="Morin E."/>
            <person name="Kohler A."/>
            <person name="Barry K."/>
            <person name="LaButti K."/>
            <person name="Morin E."/>
            <person name="Salamov A."/>
            <person name="Lipzen A."/>
            <person name="Mereny Z."/>
            <person name="Hegedus B."/>
            <person name="Baldrian P."/>
            <person name="Stursova M."/>
            <person name="Weitz H."/>
            <person name="Taylor A."/>
            <person name="Grigoriev I.V."/>
            <person name="Nagy L.G."/>
            <person name="Martin F."/>
            <person name="Kauserud H."/>
        </authorList>
    </citation>
    <scope>NUCLEOTIDE SEQUENCE</scope>
    <source>
        <strain evidence="2">9144</strain>
    </source>
</reference>
<organism evidence="2 3">
    <name type="scientific">Mycena pura</name>
    <dbReference type="NCBI Taxonomy" id="153505"/>
    <lineage>
        <taxon>Eukaryota</taxon>
        <taxon>Fungi</taxon>
        <taxon>Dikarya</taxon>
        <taxon>Basidiomycota</taxon>
        <taxon>Agaricomycotina</taxon>
        <taxon>Agaricomycetes</taxon>
        <taxon>Agaricomycetidae</taxon>
        <taxon>Agaricales</taxon>
        <taxon>Marasmiineae</taxon>
        <taxon>Mycenaceae</taxon>
        <taxon>Mycena</taxon>
    </lineage>
</organism>